<comment type="caution">
    <text evidence="2">The sequence shown here is derived from an EMBL/GenBank/DDBJ whole genome shotgun (WGS) entry which is preliminary data.</text>
</comment>
<keyword evidence="3" id="KW-1185">Reference proteome</keyword>
<evidence type="ECO:0000256" key="1">
    <source>
        <dbReference type="SAM" id="Phobius"/>
    </source>
</evidence>
<feature type="transmembrane region" description="Helical" evidence="1">
    <location>
        <begin position="55"/>
        <end position="77"/>
    </location>
</feature>
<gene>
    <name evidence="2" type="ORF">V6N12_038717</name>
</gene>
<organism evidence="2 3">
    <name type="scientific">Hibiscus sabdariffa</name>
    <name type="common">roselle</name>
    <dbReference type="NCBI Taxonomy" id="183260"/>
    <lineage>
        <taxon>Eukaryota</taxon>
        <taxon>Viridiplantae</taxon>
        <taxon>Streptophyta</taxon>
        <taxon>Embryophyta</taxon>
        <taxon>Tracheophyta</taxon>
        <taxon>Spermatophyta</taxon>
        <taxon>Magnoliopsida</taxon>
        <taxon>eudicotyledons</taxon>
        <taxon>Gunneridae</taxon>
        <taxon>Pentapetalae</taxon>
        <taxon>rosids</taxon>
        <taxon>malvids</taxon>
        <taxon>Malvales</taxon>
        <taxon>Malvaceae</taxon>
        <taxon>Malvoideae</taxon>
        <taxon>Hibiscus</taxon>
    </lineage>
</organism>
<dbReference type="EMBL" id="JBBPBM010000058">
    <property type="protein sequence ID" value="KAK8516476.1"/>
    <property type="molecule type" value="Genomic_DNA"/>
</dbReference>
<name>A0ABR2CCN0_9ROSI</name>
<keyword evidence="1" id="KW-1133">Transmembrane helix</keyword>
<proteinExistence type="predicted"/>
<accession>A0ABR2CCN0</accession>
<evidence type="ECO:0000313" key="3">
    <source>
        <dbReference type="Proteomes" id="UP001472677"/>
    </source>
</evidence>
<protein>
    <submittedName>
        <fullName evidence="2">Uncharacterized protein</fullName>
    </submittedName>
</protein>
<reference evidence="2 3" key="1">
    <citation type="journal article" date="2024" name="G3 (Bethesda)">
        <title>Genome assembly of Hibiscus sabdariffa L. provides insights into metabolisms of medicinal natural products.</title>
        <authorList>
            <person name="Kim T."/>
        </authorList>
    </citation>
    <scope>NUCLEOTIDE SEQUENCE [LARGE SCALE GENOMIC DNA]</scope>
    <source>
        <strain evidence="2">TK-2024</strain>
        <tissue evidence="2">Old leaves</tissue>
    </source>
</reference>
<evidence type="ECO:0000313" key="2">
    <source>
        <dbReference type="EMBL" id="KAK8516476.1"/>
    </source>
</evidence>
<keyword evidence="1" id="KW-0472">Membrane</keyword>
<sequence length="98" mass="10875">MYCWGEEIRNSGSKCLKKETGEDHNVKIDEVSLGDSISKAVSEGSIIGVEPSEKLIMTILVGTIWGLLLGLLTLLWYQAKIMSLHLPSYIQRLKVGQL</sequence>
<dbReference type="Proteomes" id="UP001472677">
    <property type="component" value="Unassembled WGS sequence"/>
</dbReference>
<keyword evidence="1" id="KW-0812">Transmembrane</keyword>